<evidence type="ECO:0000313" key="1">
    <source>
        <dbReference type="EMBL" id="EAR81616.2"/>
    </source>
</evidence>
<dbReference type="EMBL" id="GG662525">
    <property type="protein sequence ID" value="EAR81616.2"/>
    <property type="molecule type" value="Genomic_DNA"/>
</dbReference>
<dbReference type="EMBL" id="GG662684">
    <property type="protein sequence ID" value="EAR82824.2"/>
    <property type="molecule type" value="Genomic_DNA"/>
</dbReference>
<dbReference type="GeneID" id="7838897"/>
<dbReference type="GeneID" id="7842620"/>
<dbReference type="KEGG" id="tet:TTHERM_01619830"/>
<organism evidence="1 3">
    <name type="scientific">Tetrahymena thermophila (strain SB210)</name>
    <dbReference type="NCBI Taxonomy" id="312017"/>
    <lineage>
        <taxon>Eukaryota</taxon>
        <taxon>Sar</taxon>
        <taxon>Alveolata</taxon>
        <taxon>Ciliophora</taxon>
        <taxon>Intramacronucleata</taxon>
        <taxon>Oligohymenophorea</taxon>
        <taxon>Hymenostomatida</taxon>
        <taxon>Tetrahymenina</taxon>
        <taxon>Tetrahymenidae</taxon>
        <taxon>Tetrahymena</taxon>
    </lineage>
</organism>
<reference evidence="1" key="3">
    <citation type="submission" date="2014-02" db="EMBL/GenBank/DDBJ databases">
        <title>Annotation update of Tetrahymena thermophila SB210.</title>
        <authorList>
            <person name="Bidwell S."/>
            <person name="Michalis H.M."/>
            <person name="Zafar N."/>
            <person name="Joardar V."/>
            <person name="Miao W."/>
            <person name="Russ C."/>
            <person name="Eisen J."/>
            <person name="Wu M."/>
            <person name="Wu D."/>
            <person name="Nierman W."/>
            <person name="Orias E."/>
            <person name="Delcher A."/>
            <person name="Salzberg S."/>
            <person name="Coyne R."/>
        </authorList>
    </citation>
    <scope>NUCLEOTIDE SEQUENCE</scope>
    <source>
        <strain evidence="1">SB210</strain>
    </source>
</reference>
<evidence type="ECO:0000313" key="2">
    <source>
        <dbReference type="EMBL" id="EAR82824.2"/>
    </source>
</evidence>
<reference evidence="1" key="2">
    <citation type="submission" date="2008-09" db="EMBL/GenBank/DDBJ databases">
        <authorList>
            <person name="Eisen J.A."/>
            <person name="Wu M."/>
            <person name="Wu D."/>
            <person name="Nierman W.C."/>
            <person name="Orias E."/>
            <person name="Delcher A.L."/>
            <person name="Salzberg S.L."/>
        </authorList>
    </citation>
    <scope>NUCLEOTIDE SEQUENCE</scope>
    <source>
        <strain evidence="1">SB210</strain>
    </source>
</reference>
<proteinExistence type="predicted"/>
<reference evidence="3" key="1">
    <citation type="journal article" date="2006" name="PLoS Biol.">
        <title>Macronuclear genome sequence of the ciliate Tetrahymena thermophila, a model eukaryote.</title>
        <authorList>
            <person name="Eisen J.A."/>
            <person name="Coyne R.S."/>
            <person name="Wu M."/>
            <person name="Wu D."/>
            <person name="Thiagarajan M."/>
            <person name="Wortman J.R."/>
            <person name="Badger J.H."/>
            <person name="Ren Q."/>
            <person name="Amedeo P."/>
            <person name="Jones K.M."/>
            <person name="Tallon L.J."/>
            <person name="Delcher A.L."/>
            <person name="Salzberg S.L."/>
            <person name="Silva J.C."/>
            <person name="Haas B.J."/>
            <person name="Majoros W.H."/>
            <person name="Farzad M."/>
            <person name="Carlton J.M."/>
            <person name="Smith R.K. Jr."/>
            <person name="Garg J."/>
            <person name="Pearlman R.E."/>
            <person name="Karrer K.M."/>
            <person name="Sun L."/>
            <person name="Manning G."/>
            <person name="Elde N.C."/>
            <person name="Turkewitz A.P."/>
            <person name="Asai D.J."/>
            <person name="Wilkes D.E."/>
            <person name="Wang Y."/>
            <person name="Cai H."/>
            <person name="Collins K."/>
            <person name="Stewart B.A."/>
            <person name="Lee S.R."/>
            <person name="Wilamowska K."/>
            <person name="Weinberg Z."/>
            <person name="Ruzzo W.L."/>
            <person name="Wloga D."/>
            <person name="Gaertig J."/>
            <person name="Frankel J."/>
            <person name="Tsao C.-C."/>
            <person name="Gorovsky M.A."/>
            <person name="Keeling P.J."/>
            <person name="Waller R.F."/>
            <person name="Patron N.J."/>
            <person name="Cherry J.M."/>
            <person name="Stover N.A."/>
            <person name="Krieger C.J."/>
            <person name="del Toro C."/>
            <person name="Ryder H.F."/>
            <person name="Williamson S.C."/>
            <person name="Barbeau R.A."/>
            <person name="Hamilton E.P."/>
            <person name="Orias E."/>
        </authorList>
    </citation>
    <scope>NUCLEOTIDE SEQUENCE [LARGE SCALE GENOMIC DNA]</scope>
    <source>
        <strain evidence="3">SB210</strain>
    </source>
</reference>
<dbReference type="HOGENOM" id="CLU_859156_0_0_1"/>
<keyword evidence="3" id="KW-1185">Reference proteome</keyword>
<dbReference type="AlphaFoldDB" id="Q227Z8"/>
<dbReference type="RefSeq" id="XP_001029279.2">
    <property type="nucleotide sequence ID" value="XM_001029279.2"/>
</dbReference>
<name>Q227Z8_TETTS</name>
<sequence length="65" mass="7511">MKCQLCLKSDNGCYFTKKSHVYVFCGTYEQKLGSGTLSDPYNLFKISQLEEYNQFFGIYDTDDQG</sequence>
<dbReference type="InParanoid" id="Q227Z8"/>
<dbReference type="KEGG" id="tet:TTHERM_01081840"/>
<accession>Q227Z8</accession>
<dbReference type="Proteomes" id="UP000009168">
    <property type="component" value="Unassembled WGS sequence"/>
</dbReference>
<dbReference type="RefSeq" id="XP_001030487.2">
    <property type="nucleotide sequence ID" value="XM_001030487.2"/>
</dbReference>
<gene>
    <name evidence="2" type="ORF">TTHERM_01081840</name>
    <name evidence="1" type="ORF">TTHERM_01619830</name>
</gene>
<evidence type="ECO:0000313" key="3">
    <source>
        <dbReference type="Proteomes" id="UP000009168"/>
    </source>
</evidence>
<protein>
    <submittedName>
        <fullName evidence="1">Uncharacterized protein</fullName>
    </submittedName>
</protein>